<dbReference type="GeneID" id="40827630"/>
<accession>A0A1G9MUC8</accession>
<dbReference type="InterPro" id="IPR028994">
    <property type="entry name" value="Integrin_alpha_N"/>
</dbReference>
<dbReference type="SUPFAM" id="SSF69318">
    <property type="entry name" value="Integrin alpha N-terminal domain"/>
    <property type="match status" value="1"/>
</dbReference>
<organism evidence="1 2">
    <name type="scientific">Streptomyces wuyuanensis</name>
    <dbReference type="NCBI Taxonomy" id="1196353"/>
    <lineage>
        <taxon>Bacteria</taxon>
        <taxon>Bacillati</taxon>
        <taxon>Actinomycetota</taxon>
        <taxon>Actinomycetes</taxon>
        <taxon>Kitasatosporales</taxon>
        <taxon>Streptomycetaceae</taxon>
        <taxon>Streptomyces</taxon>
    </lineage>
</organism>
<evidence type="ECO:0000313" key="2">
    <source>
        <dbReference type="Proteomes" id="UP000199063"/>
    </source>
</evidence>
<name>A0A1G9MUC8_9ACTN</name>
<proteinExistence type="predicted"/>
<dbReference type="Proteomes" id="UP000199063">
    <property type="component" value="Unassembled WGS sequence"/>
</dbReference>
<keyword evidence="2" id="KW-1185">Reference proteome</keyword>
<gene>
    <name evidence="1" type="ORF">SAMN05444921_101293</name>
</gene>
<sequence>MRLLSEADFNGDQKSDLIAIHTNGNIHAYPGNDKGGFGTPIVTPAPAS</sequence>
<evidence type="ECO:0000313" key="1">
    <source>
        <dbReference type="EMBL" id="SDL77714.1"/>
    </source>
</evidence>
<evidence type="ECO:0008006" key="3">
    <source>
        <dbReference type="Google" id="ProtNLM"/>
    </source>
</evidence>
<reference evidence="2" key="1">
    <citation type="submission" date="2016-10" db="EMBL/GenBank/DDBJ databases">
        <authorList>
            <person name="Varghese N."/>
            <person name="Submissions S."/>
        </authorList>
    </citation>
    <scope>NUCLEOTIDE SEQUENCE [LARGE SCALE GENOMIC DNA]</scope>
    <source>
        <strain evidence="2">CGMCC 4.7042</strain>
    </source>
</reference>
<dbReference type="AlphaFoldDB" id="A0A1G9MUC8"/>
<protein>
    <recommendedName>
        <fullName evidence="3">Repeat domain-containing protein</fullName>
    </recommendedName>
</protein>
<dbReference type="EMBL" id="FNHI01000001">
    <property type="protein sequence ID" value="SDL77714.1"/>
    <property type="molecule type" value="Genomic_DNA"/>
</dbReference>
<dbReference type="RefSeq" id="WP_244291775.1">
    <property type="nucleotide sequence ID" value="NZ_FNHI01000001.1"/>
</dbReference>